<dbReference type="RefSeq" id="WP_054408443.1">
    <property type="nucleotide sequence ID" value="NZ_FOYA01000021.1"/>
</dbReference>
<dbReference type="PATRIC" id="fig|1202724.3.peg.2672"/>
<evidence type="ECO:0000256" key="1">
    <source>
        <dbReference type="SAM" id="MobiDB-lite"/>
    </source>
</evidence>
<comment type="caution">
    <text evidence="2">The sequence shown here is derived from an EMBL/GenBank/DDBJ whole genome shotgun (WGS) entry which is preliminary data.</text>
</comment>
<dbReference type="OrthoDB" id="1373940at2"/>
<dbReference type="Proteomes" id="UP000037755">
    <property type="component" value="Unassembled WGS sequence"/>
</dbReference>
<evidence type="ECO:0000313" key="2">
    <source>
        <dbReference type="EMBL" id="KOS06821.1"/>
    </source>
</evidence>
<gene>
    <name evidence="2" type="ORF">AM493_12895</name>
</gene>
<dbReference type="EMBL" id="LIYD01000005">
    <property type="protein sequence ID" value="KOS06821.1"/>
    <property type="molecule type" value="Genomic_DNA"/>
</dbReference>
<sequence length="134" mass="15110">MNREDLRLVEFTVVEKTKAKKGKKTTKKEVKKYGYFHLWGTNVNGKGNEKFFGLIEEAVSGSLLEITYKDIRFLSEAEVEEYHEAAEVVAEENAETVAIVEEIIAEAEEATETPAQEAPAEEAKPKTTRSRKKS</sequence>
<accession>A0A0M8MIC0</accession>
<proteinExistence type="predicted"/>
<evidence type="ECO:0000313" key="3">
    <source>
        <dbReference type="Proteomes" id="UP000037755"/>
    </source>
</evidence>
<dbReference type="STRING" id="1202724.AM493_12895"/>
<reference evidence="2 3" key="1">
    <citation type="submission" date="2015-08" db="EMBL/GenBank/DDBJ databases">
        <title>Whole genome sequence of Flavobacterium akiainvivens IK-1T, from decaying Wikstroemia oahuensis, an endemic Hawaiian shrub.</title>
        <authorList>
            <person name="Wan X."/>
            <person name="Hou S."/>
            <person name="Saito J."/>
            <person name="Donachie S."/>
        </authorList>
    </citation>
    <scope>NUCLEOTIDE SEQUENCE [LARGE SCALE GENOMIC DNA]</scope>
    <source>
        <strain evidence="2 3">IK-1</strain>
    </source>
</reference>
<organism evidence="2 3">
    <name type="scientific">Flavobacterium akiainvivens</name>
    <dbReference type="NCBI Taxonomy" id="1202724"/>
    <lineage>
        <taxon>Bacteria</taxon>
        <taxon>Pseudomonadati</taxon>
        <taxon>Bacteroidota</taxon>
        <taxon>Flavobacteriia</taxon>
        <taxon>Flavobacteriales</taxon>
        <taxon>Flavobacteriaceae</taxon>
        <taxon>Flavobacterium</taxon>
    </lineage>
</organism>
<name>A0A0M8MIC0_9FLAO</name>
<dbReference type="AlphaFoldDB" id="A0A0M8MIC0"/>
<keyword evidence="3" id="KW-1185">Reference proteome</keyword>
<feature type="region of interest" description="Disordered" evidence="1">
    <location>
        <begin position="106"/>
        <end position="134"/>
    </location>
</feature>
<protein>
    <submittedName>
        <fullName evidence="2">Uncharacterized protein</fullName>
    </submittedName>
</protein>